<evidence type="ECO:0000256" key="1">
    <source>
        <dbReference type="ARBA" id="ARBA00022737"/>
    </source>
</evidence>
<keyword evidence="2" id="KW-0040">ANK repeat</keyword>
<proteinExistence type="predicted"/>
<comment type="caution">
    <text evidence="3">The sequence shown here is derived from an EMBL/GenBank/DDBJ whole genome shotgun (WGS) entry which is preliminary data.</text>
</comment>
<keyword evidence="1" id="KW-0677">Repeat</keyword>
<evidence type="ECO:0000313" key="4">
    <source>
        <dbReference type="Proteomes" id="UP001431209"/>
    </source>
</evidence>
<evidence type="ECO:0000313" key="3">
    <source>
        <dbReference type="EMBL" id="KAL0483090.1"/>
    </source>
</evidence>
<dbReference type="SUPFAM" id="SSF48403">
    <property type="entry name" value="Ankyrin repeat"/>
    <property type="match status" value="1"/>
</dbReference>
<evidence type="ECO:0008006" key="5">
    <source>
        <dbReference type="Google" id="ProtNLM"/>
    </source>
</evidence>
<dbReference type="AlphaFoldDB" id="A0AAW2Z290"/>
<dbReference type="Pfam" id="PF12796">
    <property type="entry name" value="Ank_2"/>
    <property type="match status" value="2"/>
</dbReference>
<accession>A0AAW2Z290</accession>
<dbReference type="Gene3D" id="1.25.40.20">
    <property type="entry name" value="Ankyrin repeat-containing domain"/>
    <property type="match status" value="2"/>
</dbReference>
<dbReference type="PANTHER" id="PTHR24198">
    <property type="entry name" value="ANKYRIN REPEAT AND PROTEIN KINASE DOMAIN-CONTAINING PROTEIN"/>
    <property type="match status" value="1"/>
</dbReference>
<dbReference type="EMBL" id="JAOPGA020000927">
    <property type="protein sequence ID" value="KAL0483090.1"/>
    <property type="molecule type" value="Genomic_DNA"/>
</dbReference>
<sequence>MREYNEQIPLHVWSDVIVPYYLAPLDDIYYSKPLMTLLLLNKSMKSIVKYYVEKHAYPEALYDFLLRNHVDLAWMFIEANPILESGEIPLVLCCKFGETEMVEHLLNKKNSDPRFDNNGPLQVACEGGYYDIVNLLLKDLRVDPSANNNCSIQYACEGGYVDVVELLLKDERVDPSANDNRSIECASENGYIEVVKVLLTDIRVTSKKSNAIQIAIKNGHEEVARVLYKAFISNLSSKVKECANSLNETLCNMRVAIKDTV</sequence>
<reference evidence="3 4" key="1">
    <citation type="submission" date="2024-03" db="EMBL/GenBank/DDBJ databases">
        <title>The Acrasis kona genome and developmental transcriptomes reveal deep origins of eukaryotic multicellular pathways.</title>
        <authorList>
            <person name="Sheikh S."/>
            <person name="Fu C.-J."/>
            <person name="Brown M.W."/>
            <person name="Baldauf S.L."/>
        </authorList>
    </citation>
    <scope>NUCLEOTIDE SEQUENCE [LARGE SCALE GENOMIC DNA]</scope>
    <source>
        <strain evidence="3 4">ATCC MYA-3509</strain>
    </source>
</reference>
<keyword evidence="4" id="KW-1185">Reference proteome</keyword>
<gene>
    <name evidence="3" type="ORF">AKO1_014978</name>
</gene>
<dbReference type="SMART" id="SM00248">
    <property type="entry name" value="ANK"/>
    <property type="match status" value="5"/>
</dbReference>
<evidence type="ECO:0000256" key="2">
    <source>
        <dbReference type="ARBA" id="ARBA00023043"/>
    </source>
</evidence>
<name>A0AAW2Z290_9EUKA</name>
<dbReference type="PANTHER" id="PTHR24198:SF165">
    <property type="entry name" value="ANKYRIN REPEAT-CONTAINING PROTEIN-RELATED"/>
    <property type="match status" value="1"/>
</dbReference>
<dbReference type="Proteomes" id="UP001431209">
    <property type="component" value="Unassembled WGS sequence"/>
</dbReference>
<dbReference type="InterPro" id="IPR036770">
    <property type="entry name" value="Ankyrin_rpt-contain_sf"/>
</dbReference>
<organism evidence="3 4">
    <name type="scientific">Acrasis kona</name>
    <dbReference type="NCBI Taxonomy" id="1008807"/>
    <lineage>
        <taxon>Eukaryota</taxon>
        <taxon>Discoba</taxon>
        <taxon>Heterolobosea</taxon>
        <taxon>Tetramitia</taxon>
        <taxon>Eutetramitia</taxon>
        <taxon>Acrasidae</taxon>
        <taxon>Acrasis</taxon>
    </lineage>
</organism>
<dbReference type="InterPro" id="IPR002110">
    <property type="entry name" value="Ankyrin_rpt"/>
</dbReference>
<protein>
    <recommendedName>
        <fullName evidence="5">Ankyrin repeat protein</fullName>
    </recommendedName>
</protein>